<evidence type="ECO:0000313" key="2">
    <source>
        <dbReference type="EMBL" id="MBB5797889.1"/>
    </source>
</evidence>
<accession>A0A7W9H9P1</accession>
<sequence length="150" mass="16648">MPAAERQALKVRLESLSEFKKRVDAALSDFEGSQGSAQKVGAHRLSEASFSGAGGFAEAKGLHAQYERVHERLTALSKNLGLQIEALQIAVIGAGDNFSDLDEEQRRRFWEIQTGIDREWRDAQREKDAAEAEKQGKSAPKSNDERTVTY</sequence>
<dbReference type="AlphaFoldDB" id="A0A7W9H9P1"/>
<organism evidence="2 3">
    <name type="scientific">Streptomyces caelestis</name>
    <dbReference type="NCBI Taxonomy" id="36816"/>
    <lineage>
        <taxon>Bacteria</taxon>
        <taxon>Bacillati</taxon>
        <taxon>Actinomycetota</taxon>
        <taxon>Actinomycetes</taxon>
        <taxon>Kitasatosporales</taxon>
        <taxon>Streptomycetaceae</taxon>
        <taxon>Streptomyces</taxon>
    </lineage>
</organism>
<dbReference type="Proteomes" id="UP000590647">
    <property type="component" value="Unassembled WGS sequence"/>
</dbReference>
<reference evidence="2 3" key="1">
    <citation type="submission" date="2020-08" db="EMBL/GenBank/DDBJ databases">
        <title>Sequencing the genomes of 1000 actinobacteria strains.</title>
        <authorList>
            <person name="Klenk H.-P."/>
        </authorList>
    </citation>
    <scope>NUCLEOTIDE SEQUENCE [LARGE SCALE GENOMIC DNA]</scope>
    <source>
        <strain evidence="2 3">DSM 40084</strain>
    </source>
</reference>
<dbReference type="EMBL" id="JACHNE010000001">
    <property type="protein sequence ID" value="MBB5797889.1"/>
    <property type="molecule type" value="Genomic_DNA"/>
</dbReference>
<protein>
    <submittedName>
        <fullName evidence="2">Uncharacterized protein</fullName>
    </submittedName>
</protein>
<gene>
    <name evidence="2" type="ORF">HDA41_005853</name>
</gene>
<keyword evidence="3" id="KW-1185">Reference proteome</keyword>
<proteinExistence type="predicted"/>
<evidence type="ECO:0000256" key="1">
    <source>
        <dbReference type="SAM" id="MobiDB-lite"/>
    </source>
</evidence>
<dbReference type="RefSeq" id="WP_230299672.1">
    <property type="nucleotide sequence ID" value="NZ_JACHNE010000001.1"/>
</dbReference>
<comment type="caution">
    <text evidence="2">The sequence shown here is derived from an EMBL/GenBank/DDBJ whole genome shotgun (WGS) entry which is preliminary data.</text>
</comment>
<feature type="region of interest" description="Disordered" evidence="1">
    <location>
        <begin position="120"/>
        <end position="150"/>
    </location>
</feature>
<name>A0A7W9H9P1_9ACTN</name>
<evidence type="ECO:0000313" key="3">
    <source>
        <dbReference type="Proteomes" id="UP000590647"/>
    </source>
</evidence>